<dbReference type="AlphaFoldDB" id="A0A4Z2HSE6"/>
<accession>A0A4Z2HSE6</accession>
<reference evidence="2 3" key="1">
    <citation type="submission" date="2019-03" db="EMBL/GenBank/DDBJ databases">
        <title>First draft genome of Liparis tanakae, snailfish: a comprehensive survey of snailfish specific genes.</title>
        <authorList>
            <person name="Kim W."/>
            <person name="Song I."/>
            <person name="Jeong J.-H."/>
            <person name="Kim D."/>
            <person name="Kim S."/>
            <person name="Ryu S."/>
            <person name="Song J.Y."/>
            <person name="Lee S.K."/>
        </authorList>
    </citation>
    <scope>NUCLEOTIDE SEQUENCE [LARGE SCALE GENOMIC DNA]</scope>
    <source>
        <tissue evidence="2">Muscle</tissue>
    </source>
</reference>
<evidence type="ECO:0000313" key="2">
    <source>
        <dbReference type="EMBL" id="TNN67742.1"/>
    </source>
</evidence>
<organism evidence="2 3">
    <name type="scientific">Liparis tanakae</name>
    <name type="common">Tanaka's snailfish</name>
    <dbReference type="NCBI Taxonomy" id="230148"/>
    <lineage>
        <taxon>Eukaryota</taxon>
        <taxon>Metazoa</taxon>
        <taxon>Chordata</taxon>
        <taxon>Craniata</taxon>
        <taxon>Vertebrata</taxon>
        <taxon>Euteleostomi</taxon>
        <taxon>Actinopterygii</taxon>
        <taxon>Neopterygii</taxon>
        <taxon>Teleostei</taxon>
        <taxon>Neoteleostei</taxon>
        <taxon>Acanthomorphata</taxon>
        <taxon>Eupercaria</taxon>
        <taxon>Perciformes</taxon>
        <taxon>Cottioidei</taxon>
        <taxon>Cottales</taxon>
        <taxon>Liparidae</taxon>
        <taxon>Liparis</taxon>
    </lineage>
</organism>
<proteinExistence type="predicted"/>
<keyword evidence="3" id="KW-1185">Reference proteome</keyword>
<feature type="compositionally biased region" description="Basic and acidic residues" evidence="1">
    <location>
        <begin position="1"/>
        <end position="20"/>
    </location>
</feature>
<evidence type="ECO:0000256" key="1">
    <source>
        <dbReference type="SAM" id="MobiDB-lite"/>
    </source>
</evidence>
<gene>
    <name evidence="2" type="ORF">EYF80_022058</name>
</gene>
<comment type="caution">
    <text evidence="2">The sequence shown here is derived from an EMBL/GenBank/DDBJ whole genome shotgun (WGS) entry which is preliminary data.</text>
</comment>
<dbReference type="EMBL" id="SRLO01000199">
    <property type="protein sequence ID" value="TNN67742.1"/>
    <property type="molecule type" value="Genomic_DNA"/>
</dbReference>
<evidence type="ECO:0000313" key="3">
    <source>
        <dbReference type="Proteomes" id="UP000314294"/>
    </source>
</evidence>
<dbReference type="Proteomes" id="UP000314294">
    <property type="component" value="Unassembled WGS sequence"/>
</dbReference>
<protein>
    <submittedName>
        <fullName evidence="2">Uncharacterized protein</fullName>
    </submittedName>
</protein>
<feature type="region of interest" description="Disordered" evidence="1">
    <location>
        <begin position="1"/>
        <end position="42"/>
    </location>
</feature>
<name>A0A4Z2HSE6_9TELE</name>
<sequence>MAERVKLSDPLNPKRRERSPPTRTGAAGRERNGEGEEERGEETRLCVLDEEFTQIETLNLIFRLLQCCGVADDDGLLAAGCVPTGVPPVKRLSDGPGRGGHLGPVLGDVLMVRILGALQLLGANVAEHDAKREEAEHADHQEDVHHALGLSVGPGSGHGVHGRLRSGVVVQRWRQEAGAVEAVLQEGEQQRLQLGGVDVRHA</sequence>